<dbReference type="InterPro" id="IPR032487">
    <property type="entry name" value="ABA-1_nematode"/>
</dbReference>
<name>A0A4U5NX43_STECR</name>
<gene>
    <name evidence="2" type="ORF">L596_012161</name>
</gene>
<reference evidence="2 3" key="1">
    <citation type="journal article" date="2015" name="Genome Biol.">
        <title>Comparative genomics of Steinernema reveals deeply conserved gene regulatory networks.</title>
        <authorList>
            <person name="Dillman A.R."/>
            <person name="Macchietto M."/>
            <person name="Porter C.F."/>
            <person name="Rogers A."/>
            <person name="Williams B."/>
            <person name="Antoshechkin I."/>
            <person name="Lee M.M."/>
            <person name="Goodwin Z."/>
            <person name="Lu X."/>
            <person name="Lewis E.E."/>
            <person name="Goodrich-Blair H."/>
            <person name="Stock S.P."/>
            <person name="Adams B.J."/>
            <person name="Sternberg P.W."/>
            <person name="Mortazavi A."/>
        </authorList>
    </citation>
    <scope>NUCLEOTIDE SEQUENCE [LARGE SCALE GENOMIC DNA]</scope>
    <source>
        <strain evidence="2 3">ALL</strain>
    </source>
</reference>
<feature type="domain" description="Polyprotein allergen nematode" evidence="1">
    <location>
        <begin position="1388"/>
        <end position="1465"/>
    </location>
</feature>
<evidence type="ECO:0000313" key="2">
    <source>
        <dbReference type="EMBL" id="TKR87824.1"/>
    </source>
</evidence>
<comment type="caution">
    <text evidence="2">The sequence shown here is derived from an EMBL/GenBank/DDBJ whole genome shotgun (WGS) entry which is preliminary data.</text>
</comment>
<dbReference type="InterPro" id="IPR038289">
    <property type="entry name" value="DVA-1_sf"/>
</dbReference>
<feature type="domain" description="Polyprotein allergen nematode" evidence="1">
    <location>
        <begin position="697"/>
        <end position="818"/>
    </location>
</feature>
<keyword evidence="3" id="KW-1185">Reference proteome</keyword>
<organism evidence="2 3">
    <name type="scientific">Steinernema carpocapsae</name>
    <name type="common">Entomopathogenic nematode</name>
    <dbReference type="NCBI Taxonomy" id="34508"/>
    <lineage>
        <taxon>Eukaryota</taxon>
        <taxon>Metazoa</taxon>
        <taxon>Ecdysozoa</taxon>
        <taxon>Nematoda</taxon>
        <taxon>Chromadorea</taxon>
        <taxon>Rhabditida</taxon>
        <taxon>Tylenchina</taxon>
        <taxon>Panagrolaimomorpha</taxon>
        <taxon>Strongyloidoidea</taxon>
        <taxon>Steinernematidae</taxon>
        <taxon>Steinernema</taxon>
    </lineage>
</organism>
<evidence type="ECO:0000259" key="1">
    <source>
        <dbReference type="Pfam" id="PF16469"/>
    </source>
</evidence>
<sequence length="1496" mass="171078">MTDAEKLQLEEAWGEEHDKVAVRKKVMEIYEAATGKKREQATASLKSACRKILTKVVGTENAAELDELKAEGVSKEDIIAKVEEMLGEVTDPKMQELVEEYGTTCRKIYASASRKRRHDGDHKHEHNLEHYIEHHLNWISEEQKAELRSMRSVGASRKELQYKVLEFYEQAEGKNKEEGTKQLQHGCREILSSVIGPEKAAELRVLKESGATHAELDEQISKWLEGVDEEKKNRALDFKESCKIVFGMAKRKRRHEPVAHEHAHTLEHYLKHHLKWLTLDQKDEIRLMKVNGNSRVEIQAEILKYYEEAEGETKKQATEQLQGGCRELLVEVVGEDQAGKLKKMKESGASLEEIQNKVNELVSGITDEHKIAIFEEFGPTCKKLMGAARKRRHGNHGDEHHDHHEHGHTLENYLNSHLKWLATEQKDELRDMKKSGIPRAAIQEKVIEFFEATEGEKKEEAINQLQGGCRELLNEVVGKDEAIKLKELKETGASAAELLEKVESLLDSVTDAHKMQIAKEYGPSCKRVFGVSASRKRRHEHNDHHDHHNHDHSLENYLLTHLKWLSSEQKDELRGMKANGDSRKAIQEKVFEFFDLATGETKELAVNQLQGGCRELLQEVVGEDEARKLKELKETGASFAEIETKLDSLLADVIDEHKVKIAKEYGPGCKRVFGVASRSRRHGDHGDEHHDHHEHGHTLENYLNSHLKWLTTEQKDELRDMKKNGMPRGAIQDKVFEFFNAAEGKKKEEAINQLQGGCRELLHEVVGKDEAMKLKELKETGASAAELAEKVGALLEAVTDNHKKQLAKEYGPSCRKVFGVAASRKRRAHSLEEYFKTHLSWLDDQQKETLRLMKVDGESRKAIEQKIFEFYNQAEGETKEQATTQLKDGCRKVFNSIVGPEKAAELKALKERGATLSEIEEEVSAALATIGDEGKKRMASEYGPACKKLFKEESRRRRDHHHGDHTLEDYFKSHLKWLDADQKDELRALKADGKSRKDIQAKIMEFYKASTGEIKDKATEQLKGGCRELLHQILGETKTDEVKKMRESGASFEEVQTKVEELIAAIDDDHKKKIAIEYGPACKQVFAVSRRRRDHAHLQGHHKLEDYFKSHLKWLDDEEREELTKMKADGKSRSDIQAKVFEFYNAAEGEKKKQATEQMKGGCRQLLVAVVGAEKAEELKVLKETGASFAELSGKVDELLGGVEDEHKKKIALEYGTACRKVFAVAASRNRRGHHEHKHHHGHHSLEDYFKSHLKWLSEEQKDELRALKTEGKTRTDIQAKVFEFFDAATGETKELAKEQLKGGCRELLFHVVGRENADGLKNMRDSGASHADIQQKIEELLEDIDDDHKKQIARDYGPACKKVFDFTHSRKRREHSAERASKLEKIISVNSEWMKQEQIDELKKMKEEQAVPVEFREKIMQFYEATEAEDRRKANLRLQATCKVLLEDAVGSDKVEELEELRRAQVFLLLSIYAEPIPGPSRGDHREGRRAFRRD</sequence>
<feature type="domain" description="Polyprotein allergen nematode" evidence="1">
    <location>
        <begin position="552"/>
        <end position="673"/>
    </location>
</feature>
<feature type="domain" description="Polyprotein allergen nematode" evidence="1">
    <location>
        <begin position="408"/>
        <end position="529"/>
    </location>
</feature>
<reference evidence="2 3" key="2">
    <citation type="journal article" date="2019" name="G3 (Bethesda)">
        <title>Hybrid Assembly of the Genome of the Entomopathogenic Nematode Steinernema carpocapsae Identifies the X-Chromosome.</title>
        <authorList>
            <person name="Serra L."/>
            <person name="Macchietto M."/>
            <person name="Macias-Munoz A."/>
            <person name="McGill C.J."/>
            <person name="Rodriguez I.M."/>
            <person name="Rodriguez B."/>
            <person name="Murad R."/>
            <person name="Mortazavi A."/>
        </authorList>
    </citation>
    <scope>NUCLEOTIDE SEQUENCE [LARGE SCALE GENOMIC DNA]</scope>
    <source>
        <strain evidence="2 3">ALL</strain>
    </source>
</reference>
<protein>
    <recommendedName>
        <fullName evidence="1">Polyprotein allergen nematode domain-containing protein</fullName>
    </recommendedName>
</protein>
<feature type="domain" description="Polyprotein allergen nematode" evidence="1">
    <location>
        <begin position="126"/>
        <end position="246"/>
    </location>
</feature>
<dbReference type="EMBL" id="AZBU02000003">
    <property type="protein sequence ID" value="TKR87824.1"/>
    <property type="molecule type" value="Genomic_DNA"/>
</dbReference>
<dbReference type="OrthoDB" id="5823468at2759"/>
<feature type="domain" description="Polyprotein allergen nematode" evidence="1">
    <location>
        <begin position="829"/>
        <end position="950"/>
    </location>
</feature>
<feature type="domain" description="Polyprotein allergen nematode" evidence="1">
    <location>
        <begin position="965"/>
        <end position="1086"/>
    </location>
</feature>
<feature type="domain" description="Polyprotein allergen nematode" evidence="1">
    <location>
        <begin position="264"/>
        <end position="384"/>
    </location>
</feature>
<dbReference type="Proteomes" id="UP000298663">
    <property type="component" value="Unassembled WGS sequence"/>
</dbReference>
<dbReference type="Gene3D" id="1.10.533.30">
    <property type="entry name" value="Nematode polyprotein allergen ABA-1"/>
    <property type="match status" value="11"/>
</dbReference>
<feature type="domain" description="Polyprotein allergen nematode" evidence="1">
    <location>
        <begin position="1"/>
        <end position="109"/>
    </location>
</feature>
<feature type="domain" description="Polyprotein allergen nematode" evidence="1">
    <location>
        <begin position="1102"/>
        <end position="1223"/>
    </location>
</feature>
<proteinExistence type="predicted"/>
<dbReference type="Pfam" id="PF16469">
    <property type="entry name" value="NPA"/>
    <property type="match status" value="11"/>
</dbReference>
<feature type="domain" description="Polyprotein allergen nematode" evidence="1">
    <location>
        <begin position="1244"/>
        <end position="1365"/>
    </location>
</feature>
<accession>A0A4U5NX43</accession>
<evidence type="ECO:0000313" key="3">
    <source>
        <dbReference type="Proteomes" id="UP000298663"/>
    </source>
</evidence>